<protein>
    <submittedName>
        <fullName evidence="2">Uncharacterized protein</fullName>
    </submittedName>
</protein>
<reference evidence="2 3" key="1">
    <citation type="submission" date="2018-10" db="EMBL/GenBank/DDBJ databases">
        <title>Isolation from cow dung.</title>
        <authorList>
            <person name="Ling L."/>
        </authorList>
    </citation>
    <scope>NUCLEOTIDE SEQUENCE [LARGE SCALE GENOMIC DNA]</scope>
    <source>
        <strain evidence="2 3">NEAU-LL90</strain>
    </source>
</reference>
<gene>
    <name evidence="2" type="ORF">EBN03_21810</name>
</gene>
<dbReference type="AlphaFoldDB" id="A0A3M2KXL5"/>
<accession>A0A3M2KXL5</accession>
<dbReference type="EMBL" id="RFFH01000010">
    <property type="protein sequence ID" value="RMI30292.1"/>
    <property type="molecule type" value="Genomic_DNA"/>
</dbReference>
<feature type="chain" id="PRO_5017944607" evidence="1">
    <location>
        <begin position="26"/>
        <end position="124"/>
    </location>
</feature>
<proteinExistence type="predicted"/>
<evidence type="ECO:0000313" key="2">
    <source>
        <dbReference type="EMBL" id="RMI30292.1"/>
    </source>
</evidence>
<sequence>MFGTGAGIVAAGAMAVFGCAATASAEVVVGDGTYAIPGDIPAGQYETITDNPDCAFAVDAVDGTELFAGGADSAIRGSGGQIIIGIPATAATFTTANCGSWTLGNWAGRGPTPPPATGSFGLPL</sequence>
<keyword evidence="3" id="KW-1185">Reference proteome</keyword>
<comment type="caution">
    <text evidence="2">The sequence shown here is derived from an EMBL/GenBank/DDBJ whole genome shotgun (WGS) entry which is preliminary data.</text>
</comment>
<evidence type="ECO:0000256" key="1">
    <source>
        <dbReference type="SAM" id="SignalP"/>
    </source>
</evidence>
<name>A0A3M2KXL5_9NOCA</name>
<feature type="signal peptide" evidence="1">
    <location>
        <begin position="1"/>
        <end position="25"/>
    </location>
</feature>
<dbReference type="Proteomes" id="UP000279275">
    <property type="component" value="Unassembled WGS sequence"/>
</dbReference>
<evidence type="ECO:0000313" key="3">
    <source>
        <dbReference type="Proteomes" id="UP000279275"/>
    </source>
</evidence>
<keyword evidence="1" id="KW-0732">Signal</keyword>
<organism evidence="2 3">
    <name type="scientific">Nocardia stercoris</name>
    <dbReference type="NCBI Taxonomy" id="2483361"/>
    <lineage>
        <taxon>Bacteria</taxon>
        <taxon>Bacillati</taxon>
        <taxon>Actinomycetota</taxon>
        <taxon>Actinomycetes</taxon>
        <taxon>Mycobacteriales</taxon>
        <taxon>Nocardiaceae</taxon>
        <taxon>Nocardia</taxon>
    </lineage>
</organism>